<evidence type="ECO:0000256" key="1">
    <source>
        <dbReference type="SAM" id="Coils"/>
    </source>
</evidence>
<dbReference type="EMBL" id="JADBJN010000004">
    <property type="protein sequence ID" value="KAG5666828.1"/>
    <property type="molecule type" value="Genomic_DNA"/>
</dbReference>
<dbReference type="OrthoDB" id="28755at2759"/>
<reference evidence="2" key="1">
    <citation type="submission" date="2021-03" db="EMBL/GenBank/DDBJ databases">
        <title>Chromosome level genome of the anhydrobiotic midge Polypedilum vanderplanki.</title>
        <authorList>
            <person name="Yoshida Y."/>
            <person name="Kikawada T."/>
            <person name="Gusev O."/>
        </authorList>
    </citation>
    <scope>NUCLEOTIDE SEQUENCE</scope>
    <source>
        <strain evidence="2">NIAS01</strain>
        <tissue evidence="2">Whole body or cell culture</tissue>
    </source>
</reference>
<organism evidence="2 3">
    <name type="scientific">Polypedilum vanderplanki</name>
    <name type="common">Sleeping chironomid midge</name>
    <dbReference type="NCBI Taxonomy" id="319348"/>
    <lineage>
        <taxon>Eukaryota</taxon>
        <taxon>Metazoa</taxon>
        <taxon>Ecdysozoa</taxon>
        <taxon>Arthropoda</taxon>
        <taxon>Hexapoda</taxon>
        <taxon>Insecta</taxon>
        <taxon>Pterygota</taxon>
        <taxon>Neoptera</taxon>
        <taxon>Endopterygota</taxon>
        <taxon>Diptera</taxon>
        <taxon>Nematocera</taxon>
        <taxon>Chironomoidea</taxon>
        <taxon>Chironomidae</taxon>
        <taxon>Chironominae</taxon>
        <taxon>Polypedilum</taxon>
        <taxon>Polypedilum</taxon>
    </lineage>
</organism>
<dbReference type="Proteomes" id="UP001107558">
    <property type="component" value="Chromosome 4"/>
</dbReference>
<keyword evidence="3" id="KW-1185">Reference proteome</keyword>
<evidence type="ECO:0000313" key="2">
    <source>
        <dbReference type="EMBL" id="KAG5666828.1"/>
    </source>
</evidence>
<dbReference type="AlphaFoldDB" id="A0A9J6BAI8"/>
<feature type="coiled-coil region" evidence="1">
    <location>
        <begin position="67"/>
        <end position="94"/>
    </location>
</feature>
<evidence type="ECO:0000313" key="3">
    <source>
        <dbReference type="Proteomes" id="UP001107558"/>
    </source>
</evidence>
<protein>
    <submittedName>
        <fullName evidence="2">Uncharacterized protein</fullName>
    </submittedName>
</protein>
<proteinExistence type="predicted"/>
<gene>
    <name evidence="2" type="ORF">PVAND_014838</name>
</gene>
<sequence>MHVSHQPEAYLLDVTQTEDHARGLSTFYIMAGLGGALGYSLGGINWECNKDWYLLENVVGYGTMDGNNEDDEKRKEIEERKKSLTLNLEKSMKVYAALPGENIAETSFTSKSESSPIIIVIKMKQRHP</sequence>
<name>A0A9J6BAI8_POLVA</name>
<comment type="caution">
    <text evidence="2">The sequence shown here is derived from an EMBL/GenBank/DDBJ whole genome shotgun (WGS) entry which is preliminary data.</text>
</comment>
<accession>A0A9J6BAI8</accession>
<keyword evidence="1" id="KW-0175">Coiled coil</keyword>